<dbReference type="AlphaFoldDB" id="A0A2J4YLJ8"/>
<evidence type="ECO:0000256" key="2">
    <source>
        <dbReference type="ARBA" id="ARBA00022840"/>
    </source>
</evidence>
<comment type="caution">
    <text evidence="4">The sequence shown here is derived from an EMBL/GenBank/DDBJ whole genome shotgun (WGS) entry which is preliminary data.</text>
</comment>
<dbReference type="Pfam" id="PF00005">
    <property type="entry name" value="ABC_tran"/>
    <property type="match status" value="1"/>
</dbReference>
<dbReference type="Gene3D" id="3.40.50.300">
    <property type="entry name" value="P-loop containing nucleotide triphosphate hydrolases"/>
    <property type="match status" value="1"/>
</dbReference>
<protein>
    <submittedName>
        <fullName evidence="4">Type I secretion system permease/ATPase</fullName>
    </submittedName>
</protein>
<keyword evidence="1" id="KW-0547">Nucleotide-binding</keyword>
<dbReference type="GO" id="GO:0016887">
    <property type="term" value="F:ATP hydrolysis activity"/>
    <property type="evidence" value="ECO:0007669"/>
    <property type="project" value="InterPro"/>
</dbReference>
<dbReference type="InterPro" id="IPR039421">
    <property type="entry name" value="Type_1_exporter"/>
</dbReference>
<evidence type="ECO:0000313" key="5">
    <source>
        <dbReference type="Proteomes" id="UP000234661"/>
    </source>
</evidence>
<organism evidence="4 5">
    <name type="scientific">Klebsiella michiganensis</name>
    <dbReference type="NCBI Taxonomy" id="1134687"/>
    <lineage>
        <taxon>Bacteria</taxon>
        <taxon>Pseudomonadati</taxon>
        <taxon>Pseudomonadota</taxon>
        <taxon>Gammaproteobacteria</taxon>
        <taxon>Enterobacterales</taxon>
        <taxon>Enterobacteriaceae</taxon>
        <taxon>Klebsiella/Raoultella group</taxon>
        <taxon>Klebsiella</taxon>
    </lineage>
</organism>
<evidence type="ECO:0000259" key="3">
    <source>
        <dbReference type="PROSITE" id="PS50893"/>
    </source>
</evidence>
<dbReference type="GO" id="GO:0005524">
    <property type="term" value="F:ATP binding"/>
    <property type="evidence" value="ECO:0007669"/>
    <property type="project" value="UniProtKB-KW"/>
</dbReference>
<reference evidence="4 5" key="2">
    <citation type="submission" date="2018-01" db="EMBL/GenBank/DDBJ databases">
        <title>Genomic study of Klebsiella pneumoniae.</title>
        <authorList>
            <person name="Yang Y."/>
            <person name="Bicalho R."/>
        </authorList>
    </citation>
    <scope>NUCLEOTIDE SEQUENCE [LARGE SCALE GENOMIC DNA]</scope>
    <source>
        <strain evidence="4 5">A2</strain>
    </source>
</reference>
<dbReference type="Proteomes" id="UP000234661">
    <property type="component" value="Unassembled WGS sequence"/>
</dbReference>
<dbReference type="GO" id="GO:0015421">
    <property type="term" value="F:ABC-type oligopeptide transporter activity"/>
    <property type="evidence" value="ECO:0007669"/>
    <property type="project" value="TreeGrafter"/>
</dbReference>
<evidence type="ECO:0000313" key="4">
    <source>
        <dbReference type="EMBL" id="PLM51631.1"/>
    </source>
</evidence>
<proteinExistence type="predicted"/>
<name>A0A2J4YLJ8_9ENTR</name>
<dbReference type="InterPro" id="IPR003439">
    <property type="entry name" value="ABC_transporter-like_ATP-bd"/>
</dbReference>
<accession>A0A2J4YLJ8</accession>
<keyword evidence="2" id="KW-0067">ATP-binding</keyword>
<dbReference type="SMART" id="SM00382">
    <property type="entry name" value="AAA"/>
    <property type="match status" value="1"/>
</dbReference>
<feature type="domain" description="ABC transporter" evidence="3">
    <location>
        <begin position="21"/>
        <end position="255"/>
    </location>
</feature>
<dbReference type="PANTHER" id="PTHR43394">
    <property type="entry name" value="ATP-DEPENDENT PERMEASE MDL1, MITOCHONDRIAL"/>
    <property type="match status" value="1"/>
</dbReference>
<dbReference type="EMBL" id="PIET01001244">
    <property type="protein sequence ID" value="PLM51631.1"/>
    <property type="molecule type" value="Genomic_DNA"/>
</dbReference>
<dbReference type="PANTHER" id="PTHR43394:SF1">
    <property type="entry name" value="ATP-BINDING CASSETTE SUB-FAMILY B MEMBER 10, MITOCHONDRIAL"/>
    <property type="match status" value="1"/>
</dbReference>
<sequence>VEGGQDETRVHRAVLHGNYEFRQAEFRYGLNDAAIPLRINQLSIKAGERIAILGRIGAGKSTLLQAMMGYVELVSGELRLDDLSLPQIDLADIRRNATLLTQEARLFHGTLRENLILGRPAATDDEIFSVLTLCGALEFVRKLPLGLEHVIMEGGLGLSGGQRQSLLLARTLLRDPNIILLDEPTSFFDERTEKAFVEQLAQWAGERTMIIATHKAAVLNIVDRILVIQDGQLALDKPKATVFEQEKARGQVVNI</sequence>
<dbReference type="SUPFAM" id="SSF52540">
    <property type="entry name" value="P-loop containing nucleoside triphosphate hydrolases"/>
    <property type="match status" value="1"/>
</dbReference>
<dbReference type="InterPro" id="IPR027417">
    <property type="entry name" value="P-loop_NTPase"/>
</dbReference>
<dbReference type="PROSITE" id="PS50893">
    <property type="entry name" value="ABC_TRANSPORTER_2"/>
    <property type="match status" value="1"/>
</dbReference>
<reference evidence="4 5" key="1">
    <citation type="submission" date="2017-11" db="EMBL/GenBank/DDBJ databases">
        <authorList>
            <person name="Han C.G."/>
        </authorList>
    </citation>
    <scope>NUCLEOTIDE SEQUENCE [LARGE SCALE GENOMIC DNA]</scope>
    <source>
        <strain evidence="4 5">A2</strain>
    </source>
</reference>
<dbReference type="InterPro" id="IPR003593">
    <property type="entry name" value="AAA+_ATPase"/>
</dbReference>
<evidence type="ECO:0000256" key="1">
    <source>
        <dbReference type="ARBA" id="ARBA00022741"/>
    </source>
</evidence>
<feature type="non-terminal residue" evidence="4">
    <location>
        <position position="1"/>
    </location>
</feature>
<gene>
    <name evidence="4" type="ORF">CWM85_28410</name>
</gene>